<proteinExistence type="predicted"/>
<sequence length="175" mass="20867">MKLILKILLVVFLVFMLILTILAFTDDMKLLFTYESAEYLSDISNVNVFFSVLFLIVYLFMLIYFWKRLKLVLPFLFFIALLWLISGRTLAFKYHPTGRVIIGWYYVETEIFNLCKENQDYESILANETIINELPFWRLNLKNKDVDKTIFIGPFVWDETVKILKKRIKFSSNNS</sequence>
<protein>
    <submittedName>
        <fullName evidence="2">Uncharacterized protein</fullName>
    </submittedName>
</protein>
<feature type="transmembrane region" description="Helical" evidence="1">
    <location>
        <begin position="72"/>
        <end position="91"/>
    </location>
</feature>
<dbReference type="Proteomes" id="UP000288951">
    <property type="component" value="Unassembled WGS sequence"/>
</dbReference>
<dbReference type="EMBL" id="RQSM01000003">
    <property type="protein sequence ID" value="RVU90811.1"/>
    <property type="molecule type" value="Genomic_DNA"/>
</dbReference>
<keyword evidence="1" id="KW-1133">Transmembrane helix</keyword>
<gene>
    <name evidence="2" type="ORF">EH230_07805</name>
</gene>
<keyword evidence="1" id="KW-0812">Transmembrane</keyword>
<feature type="transmembrane region" description="Helical" evidence="1">
    <location>
        <begin position="7"/>
        <end position="25"/>
    </location>
</feature>
<dbReference type="OrthoDB" id="1453081at2"/>
<comment type="caution">
    <text evidence="2">The sequence shown here is derived from an EMBL/GenBank/DDBJ whole genome shotgun (WGS) entry which is preliminary data.</text>
</comment>
<accession>A0A437UB20</accession>
<keyword evidence="3" id="KW-1185">Reference proteome</keyword>
<name>A0A437UB20_9FLAO</name>
<keyword evidence="1" id="KW-0472">Membrane</keyword>
<dbReference type="AlphaFoldDB" id="A0A437UB20"/>
<feature type="transmembrane region" description="Helical" evidence="1">
    <location>
        <begin position="45"/>
        <end position="65"/>
    </location>
</feature>
<evidence type="ECO:0000313" key="3">
    <source>
        <dbReference type="Proteomes" id="UP000288951"/>
    </source>
</evidence>
<organism evidence="2 3">
    <name type="scientific">Flavobacterium columnare</name>
    <dbReference type="NCBI Taxonomy" id="996"/>
    <lineage>
        <taxon>Bacteria</taxon>
        <taxon>Pseudomonadati</taxon>
        <taxon>Bacteroidota</taxon>
        <taxon>Flavobacteriia</taxon>
        <taxon>Flavobacteriales</taxon>
        <taxon>Flavobacteriaceae</taxon>
        <taxon>Flavobacterium</taxon>
    </lineage>
</organism>
<evidence type="ECO:0000313" key="2">
    <source>
        <dbReference type="EMBL" id="RVU90811.1"/>
    </source>
</evidence>
<dbReference type="RefSeq" id="WP_127823326.1">
    <property type="nucleotide sequence ID" value="NZ_RQSM01000003.1"/>
</dbReference>
<reference evidence="2" key="1">
    <citation type="submission" date="2018-12" db="EMBL/GenBank/DDBJ databases">
        <title>Draft genome sequence of Flaovobacterium columnare ARS1 isolated from channel catfish in Alabama.</title>
        <authorList>
            <person name="Cai W."/>
            <person name="Arias C."/>
        </authorList>
    </citation>
    <scope>NUCLEOTIDE SEQUENCE [LARGE SCALE GENOMIC DNA]</scope>
    <source>
        <strain evidence="2">ARS1</strain>
    </source>
</reference>
<evidence type="ECO:0000256" key="1">
    <source>
        <dbReference type="SAM" id="Phobius"/>
    </source>
</evidence>